<accession>A0A815S9W6</accession>
<dbReference type="AlphaFoldDB" id="A0A815S9W6"/>
<dbReference type="EMBL" id="CAJOAY010003943">
    <property type="protein sequence ID" value="CAF4047648.1"/>
    <property type="molecule type" value="Genomic_DNA"/>
</dbReference>
<name>A0A815S9W6_9BILA</name>
<sequence length="94" mass="10646">MNRGSVRFWFGSTQLGSTRDNNRDCGLNSGRCKGPNSWLKKGICIGINAITVEPTSNAKVEVSSYDGNLRIDVLIDWIGELERYFEYENVWDPN</sequence>
<organism evidence="1 3">
    <name type="scientific">Adineta steineri</name>
    <dbReference type="NCBI Taxonomy" id="433720"/>
    <lineage>
        <taxon>Eukaryota</taxon>
        <taxon>Metazoa</taxon>
        <taxon>Spiralia</taxon>
        <taxon>Gnathifera</taxon>
        <taxon>Rotifera</taxon>
        <taxon>Eurotatoria</taxon>
        <taxon>Bdelloidea</taxon>
        <taxon>Adinetida</taxon>
        <taxon>Adinetidae</taxon>
        <taxon>Adineta</taxon>
    </lineage>
</organism>
<reference evidence="1" key="1">
    <citation type="submission" date="2021-02" db="EMBL/GenBank/DDBJ databases">
        <authorList>
            <person name="Nowell W R."/>
        </authorList>
    </citation>
    <scope>NUCLEOTIDE SEQUENCE</scope>
</reference>
<evidence type="ECO:0000313" key="2">
    <source>
        <dbReference type="EMBL" id="CAF4047648.1"/>
    </source>
</evidence>
<dbReference type="Proteomes" id="UP000663881">
    <property type="component" value="Unassembled WGS sequence"/>
</dbReference>
<proteinExistence type="predicted"/>
<comment type="caution">
    <text evidence="1">The sequence shown here is derived from an EMBL/GenBank/DDBJ whole genome shotgun (WGS) entry which is preliminary data.</text>
</comment>
<evidence type="ECO:0000313" key="3">
    <source>
        <dbReference type="Proteomes" id="UP000663891"/>
    </source>
</evidence>
<protein>
    <submittedName>
        <fullName evidence="1">Uncharacterized protein</fullName>
    </submittedName>
</protein>
<dbReference type="EMBL" id="CAJNON010001821">
    <property type="protein sequence ID" value="CAF1487351.1"/>
    <property type="molecule type" value="Genomic_DNA"/>
</dbReference>
<dbReference type="OrthoDB" id="1934635at2759"/>
<gene>
    <name evidence="2" type="ORF">OKA104_LOCUS32579</name>
    <name evidence="1" type="ORF">VCS650_LOCUS41509</name>
</gene>
<dbReference type="Proteomes" id="UP000663891">
    <property type="component" value="Unassembled WGS sequence"/>
</dbReference>
<evidence type="ECO:0000313" key="1">
    <source>
        <dbReference type="EMBL" id="CAF1487351.1"/>
    </source>
</evidence>